<dbReference type="PATRIC" id="fig|927704.6.peg.857"/>
<dbReference type="SUPFAM" id="SSF160631">
    <property type="entry name" value="SMI1/KNR4-like"/>
    <property type="match status" value="1"/>
</dbReference>
<dbReference type="AlphaFoldDB" id="I0GP56"/>
<dbReference type="InterPro" id="IPR018958">
    <property type="entry name" value="Knr4/Smi1-like_dom"/>
</dbReference>
<evidence type="ECO:0000313" key="2">
    <source>
        <dbReference type="EMBL" id="BAL82543.1"/>
    </source>
</evidence>
<name>I0GP56_SELRL</name>
<accession>I0GP56</accession>
<evidence type="ECO:0000259" key="1">
    <source>
        <dbReference type="SMART" id="SM00860"/>
    </source>
</evidence>
<proteinExistence type="predicted"/>
<dbReference type="HOGENOM" id="CLU_140337_0_0_9"/>
<dbReference type="Gene3D" id="3.40.1580.10">
    <property type="entry name" value="SMI1/KNR4-like"/>
    <property type="match status" value="1"/>
</dbReference>
<gene>
    <name evidence="2" type="ordered locus">SELR_08350</name>
</gene>
<organism evidence="2 3">
    <name type="scientific">Selenomonas ruminantium subsp. lactilytica (strain NBRC 103574 / TAM6421)</name>
    <dbReference type="NCBI Taxonomy" id="927704"/>
    <lineage>
        <taxon>Bacteria</taxon>
        <taxon>Bacillati</taxon>
        <taxon>Bacillota</taxon>
        <taxon>Negativicutes</taxon>
        <taxon>Selenomonadales</taxon>
        <taxon>Selenomonadaceae</taxon>
        <taxon>Selenomonas</taxon>
    </lineage>
</organism>
<dbReference type="EMBL" id="AP012292">
    <property type="protein sequence ID" value="BAL82543.1"/>
    <property type="molecule type" value="Genomic_DNA"/>
</dbReference>
<dbReference type="eggNOG" id="ENOG50337SV">
    <property type="taxonomic scope" value="Bacteria"/>
</dbReference>
<feature type="domain" description="Knr4/Smi1-like" evidence="1">
    <location>
        <begin position="26"/>
        <end position="82"/>
    </location>
</feature>
<dbReference type="OrthoDB" id="2635342at2"/>
<reference evidence="2 3" key="1">
    <citation type="submission" date="2011-10" db="EMBL/GenBank/DDBJ databases">
        <title>Whole genome sequence of Selenomonas ruminantium subsp. lactilytica TAM6421.</title>
        <authorList>
            <person name="Oguchi A."/>
            <person name="Ankai A."/>
            <person name="Kaneko J."/>
            <person name="Yamada-Narita S."/>
            <person name="Fukui S."/>
            <person name="Takahashi M."/>
            <person name="Onodera T."/>
            <person name="Kojima S."/>
            <person name="Fushimi T."/>
            <person name="Abe N."/>
            <person name="Kamio Y."/>
            <person name="Yamazaki S."/>
            <person name="Fujita N."/>
        </authorList>
    </citation>
    <scope>NUCLEOTIDE SEQUENCE [LARGE SCALE GENOMIC DNA]</scope>
    <source>
        <strain evidence="3">NBRC 103574 / TAM6421</strain>
    </source>
</reference>
<sequence length="160" mass="18620">MVDFSWLKKYSGIKEDSGEYKHDFVPLNCKDIFVQEERLGYPFPTELREFYLQVGYGIMCAQDEDYLNMIMAPNEVADFMLGEGMYGNSGYRNEIDLKTKMVFLYVGDETYLCLDVGEKDSEGRCPVVYVKPTKCVVLARSLEEFAKKMDESMSYYVDIW</sequence>
<dbReference type="Proteomes" id="UP000007887">
    <property type="component" value="Chromosome"/>
</dbReference>
<dbReference type="Pfam" id="PF09346">
    <property type="entry name" value="SMI1_KNR4"/>
    <property type="match status" value="1"/>
</dbReference>
<dbReference type="InterPro" id="IPR037883">
    <property type="entry name" value="Knr4/Smi1-like_sf"/>
</dbReference>
<dbReference type="RefSeq" id="WP_014423982.1">
    <property type="nucleotide sequence ID" value="NC_017068.1"/>
</dbReference>
<evidence type="ECO:0000313" key="3">
    <source>
        <dbReference type="Proteomes" id="UP000007887"/>
    </source>
</evidence>
<dbReference type="SMART" id="SM00860">
    <property type="entry name" value="SMI1_KNR4"/>
    <property type="match status" value="1"/>
</dbReference>
<protein>
    <recommendedName>
        <fullName evidence="1">Knr4/Smi1-like domain-containing protein</fullName>
    </recommendedName>
</protein>
<dbReference type="KEGG" id="sri:SELR_08350"/>